<evidence type="ECO:0000256" key="3">
    <source>
        <dbReference type="ARBA" id="ARBA00022679"/>
    </source>
</evidence>
<evidence type="ECO:0000256" key="5">
    <source>
        <dbReference type="ARBA" id="ARBA00022729"/>
    </source>
</evidence>
<sequence>MAQANQSKHHKKPMEKLKQLTKVFALSTTTSQVVSLTKLIIGKERARTVFHDSGAEGRTMEMFLQNITKQGIVEFTARQIYIYTDNFKTKVGRGNFGAVYKGQLPEGMKIAVKVFNGTLDELAIEQFIAEVGTIGRMHHINIVKLIGFCYDKKLAALVYEFLERGSLALHLFDPRQGMEWVKLYEIAIRAAKGIAYMHEECDEHITHYDIKPHNILLDANFFPKVSDFGLAKHHNRDVPPDTITGYRGTPGYSAPELLLRNHEITNKCDVYSFGMVLFEIVRRRRNTDVDSSDSIHWFPKHAWDEYEKGNLSSTILACGIEEKDRQKAERMCMVAFWCVQDSPDARPAMSSVVKMLEGCVEIKVPSKPFQYLSSPGPNTFKSLSETDTSTSSYASNEDYSQNSEKLFEFSVGPSTSFIVNTATQFAYAPFLTSIPETNIHVQSPLDDTILPATGLSKEDQKIMCHMEALLDDDFITTVPPDIEVLERSSLRMAEVHQALKDLRTLLGEGFTRICQDSNLLVQLRWVLSFLSTLSDDEISPITKSLTLQIQEEAAPLALKLQGAQHIMHNFQAKVEFERKMKLDIIRWKETMETMIEELKEEQASLAELRSIKAEYEEQLKAIKGKIASVNEKITRSTSEVISASQKKMKAFEEVKRLGNQYKQVVCERSALEGQNQMANDIIKEVEDKCALFKEQLEKELDSW</sequence>
<evidence type="ECO:0000256" key="11">
    <source>
        <dbReference type="ARBA" id="ARBA00023180"/>
    </source>
</evidence>
<evidence type="ECO:0000256" key="8">
    <source>
        <dbReference type="ARBA" id="ARBA00022840"/>
    </source>
</evidence>
<evidence type="ECO:0000259" key="14">
    <source>
        <dbReference type="PROSITE" id="PS50011"/>
    </source>
</evidence>
<dbReference type="InterPro" id="IPR045874">
    <property type="entry name" value="LRK10/LRL21-25-like"/>
</dbReference>
<keyword evidence="5" id="KW-0732">Signal</keyword>
<dbReference type="InterPro" id="IPR008271">
    <property type="entry name" value="Ser/Thr_kinase_AS"/>
</dbReference>
<accession>A0AAN8UK95</accession>
<dbReference type="PROSITE" id="PS50011">
    <property type="entry name" value="PROTEIN_KINASE_DOM"/>
    <property type="match status" value="1"/>
</dbReference>
<feature type="binding site" evidence="12">
    <location>
        <position position="113"/>
    </location>
    <ligand>
        <name>ATP</name>
        <dbReference type="ChEBI" id="CHEBI:30616"/>
    </ligand>
</feature>
<keyword evidence="9" id="KW-1133">Transmembrane helix</keyword>
<dbReference type="InterPro" id="IPR017441">
    <property type="entry name" value="Protein_kinase_ATP_BS"/>
</dbReference>
<keyword evidence="11" id="KW-0325">Glycoprotein</keyword>
<dbReference type="FunFam" id="1.10.510.10:FF:000384">
    <property type="entry name" value="G-type lectin S-receptor-like serine/threonine-protein kinase"/>
    <property type="match status" value="1"/>
</dbReference>
<dbReference type="SMART" id="SM00220">
    <property type="entry name" value="S_TKc"/>
    <property type="match status" value="1"/>
</dbReference>
<name>A0AAN8UK95_9MAGN</name>
<dbReference type="Gene3D" id="3.30.200.20">
    <property type="entry name" value="Phosphorylase Kinase, domain 1"/>
    <property type="match status" value="1"/>
</dbReference>
<keyword evidence="16" id="KW-1185">Reference proteome</keyword>
<keyword evidence="8 12" id="KW-0067">ATP-binding</keyword>
<evidence type="ECO:0000313" key="16">
    <source>
        <dbReference type="Proteomes" id="UP001370490"/>
    </source>
</evidence>
<evidence type="ECO:0000313" key="15">
    <source>
        <dbReference type="EMBL" id="KAK6914329.1"/>
    </source>
</evidence>
<dbReference type="EMBL" id="JBAMMX010000026">
    <property type="protein sequence ID" value="KAK6914329.1"/>
    <property type="molecule type" value="Genomic_DNA"/>
</dbReference>
<keyword evidence="3" id="KW-0808">Transferase</keyword>
<keyword evidence="13" id="KW-0175">Coiled coil</keyword>
<evidence type="ECO:0000256" key="10">
    <source>
        <dbReference type="ARBA" id="ARBA00023136"/>
    </source>
</evidence>
<keyword evidence="7 15" id="KW-0418">Kinase</keyword>
<dbReference type="GO" id="GO:0005524">
    <property type="term" value="F:ATP binding"/>
    <property type="evidence" value="ECO:0007669"/>
    <property type="project" value="UniProtKB-UniRule"/>
</dbReference>
<feature type="domain" description="Protein kinase" evidence="14">
    <location>
        <begin position="85"/>
        <end position="370"/>
    </location>
</feature>
<dbReference type="Pfam" id="PF07714">
    <property type="entry name" value="PK_Tyr_Ser-Thr"/>
    <property type="match status" value="1"/>
</dbReference>
<gene>
    <name evidence="15" type="ORF">RJ641_021650</name>
</gene>
<dbReference type="AlphaFoldDB" id="A0AAN8UK95"/>
<evidence type="ECO:0000256" key="4">
    <source>
        <dbReference type="ARBA" id="ARBA00022692"/>
    </source>
</evidence>
<comment type="caution">
    <text evidence="15">The sequence shown here is derived from an EMBL/GenBank/DDBJ whole genome shotgun (WGS) entry which is preliminary data.</text>
</comment>
<organism evidence="15 16">
    <name type="scientific">Dillenia turbinata</name>
    <dbReference type="NCBI Taxonomy" id="194707"/>
    <lineage>
        <taxon>Eukaryota</taxon>
        <taxon>Viridiplantae</taxon>
        <taxon>Streptophyta</taxon>
        <taxon>Embryophyta</taxon>
        <taxon>Tracheophyta</taxon>
        <taxon>Spermatophyta</taxon>
        <taxon>Magnoliopsida</taxon>
        <taxon>eudicotyledons</taxon>
        <taxon>Gunneridae</taxon>
        <taxon>Pentapetalae</taxon>
        <taxon>Dilleniales</taxon>
        <taxon>Dilleniaceae</taxon>
        <taxon>Dillenia</taxon>
    </lineage>
</organism>
<evidence type="ECO:0000256" key="12">
    <source>
        <dbReference type="PROSITE-ProRule" id="PRU10141"/>
    </source>
</evidence>
<dbReference type="InterPro" id="IPR011009">
    <property type="entry name" value="Kinase-like_dom_sf"/>
</dbReference>
<keyword evidence="6 12" id="KW-0547">Nucleotide-binding</keyword>
<dbReference type="GO" id="GO:0004674">
    <property type="term" value="F:protein serine/threonine kinase activity"/>
    <property type="evidence" value="ECO:0007669"/>
    <property type="project" value="UniProtKB-KW"/>
</dbReference>
<evidence type="ECO:0000256" key="2">
    <source>
        <dbReference type="ARBA" id="ARBA00022527"/>
    </source>
</evidence>
<comment type="subcellular location">
    <subcellularLocation>
        <location evidence="1">Membrane</location>
        <topology evidence="1">Single-pass type I membrane protein</topology>
    </subcellularLocation>
</comment>
<dbReference type="PROSITE" id="PS00108">
    <property type="entry name" value="PROTEIN_KINASE_ST"/>
    <property type="match status" value="1"/>
</dbReference>
<keyword evidence="2" id="KW-0723">Serine/threonine-protein kinase</keyword>
<dbReference type="SUPFAM" id="SSF56112">
    <property type="entry name" value="Protein kinase-like (PK-like)"/>
    <property type="match status" value="1"/>
</dbReference>
<evidence type="ECO:0000256" key="7">
    <source>
        <dbReference type="ARBA" id="ARBA00022777"/>
    </source>
</evidence>
<feature type="coiled-coil region" evidence="13">
    <location>
        <begin position="668"/>
        <end position="702"/>
    </location>
</feature>
<protein>
    <submittedName>
        <fullName evidence="15">Protein kinase domain</fullName>
    </submittedName>
</protein>
<dbReference type="Proteomes" id="UP001370490">
    <property type="component" value="Unassembled WGS sequence"/>
</dbReference>
<reference evidence="15 16" key="1">
    <citation type="submission" date="2023-12" db="EMBL/GenBank/DDBJ databases">
        <title>A high-quality genome assembly for Dillenia turbinata (Dilleniales).</title>
        <authorList>
            <person name="Chanderbali A."/>
        </authorList>
    </citation>
    <scope>NUCLEOTIDE SEQUENCE [LARGE SCALE GENOMIC DNA]</scope>
    <source>
        <strain evidence="15">LSX21</strain>
        <tissue evidence="15">Leaf</tissue>
    </source>
</reference>
<keyword evidence="10" id="KW-0472">Membrane</keyword>
<proteinExistence type="predicted"/>
<keyword evidence="4" id="KW-0812">Transmembrane</keyword>
<dbReference type="PANTHER" id="PTHR27009">
    <property type="entry name" value="RUST RESISTANCE KINASE LR10-RELATED"/>
    <property type="match status" value="1"/>
</dbReference>
<evidence type="ECO:0000256" key="1">
    <source>
        <dbReference type="ARBA" id="ARBA00004479"/>
    </source>
</evidence>
<dbReference type="InterPro" id="IPR001245">
    <property type="entry name" value="Ser-Thr/Tyr_kinase_cat_dom"/>
</dbReference>
<evidence type="ECO:0000256" key="6">
    <source>
        <dbReference type="ARBA" id="ARBA00022741"/>
    </source>
</evidence>
<feature type="coiled-coil region" evidence="13">
    <location>
        <begin position="584"/>
        <end position="632"/>
    </location>
</feature>
<dbReference type="GO" id="GO:0016020">
    <property type="term" value="C:membrane"/>
    <property type="evidence" value="ECO:0007669"/>
    <property type="project" value="UniProtKB-SubCell"/>
</dbReference>
<dbReference type="PROSITE" id="PS00107">
    <property type="entry name" value="PROTEIN_KINASE_ATP"/>
    <property type="match status" value="1"/>
</dbReference>
<evidence type="ECO:0000256" key="13">
    <source>
        <dbReference type="SAM" id="Coils"/>
    </source>
</evidence>
<evidence type="ECO:0000256" key="9">
    <source>
        <dbReference type="ARBA" id="ARBA00022989"/>
    </source>
</evidence>
<dbReference type="Gene3D" id="1.10.510.10">
    <property type="entry name" value="Transferase(Phosphotransferase) domain 1"/>
    <property type="match status" value="1"/>
</dbReference>
<dbReference type="InterPro" id="IPR000719">
    <property type="entry name" value="Prot_kinase_dom"/>
</dbReference>